<proteinExistence type="predicted"/>
<accession>A0ABX7S6P2</accession>
<protein>
    <submittedName>
        <fullName evidence="2">Uncharacterized protein</fullName>
    </submittedName>
</protein>
<dbReference type="EMBL" id="CP071446">
    <property type="protein sequence ID" value="QTA37262.1"/>
    <property type="molecule type" value="Genomic_DNA"/>
</dbReference>
<reference evidence="2 3" key="1">
    <citation type="submission" date="2021-03" db="EMBL/GenBank/DDBJ databases">
        <title>Thermosipho ferrireducens sp.nov., an anaerobic thermophilic iron-reducing bacterium isolated from a deep-sea hydrothermal sulfide deposits.</title>
        <authorList>
            <person name="Zeng X."/>
            <person name="Chen Y."/>
            <person name="Shao Z."/>
        </authorList>
    </citation>
    <scope>NUCLEOTIDE SEQUENCE [LARGE SCALE GENOMIC DNA]</scope>
    <source>
        <strain evidence="2 3">JL129W03</strain>
    </source>
</reference>
<name>A0ABX7S6P2_9BACT</name>
<sequence>MSIGDEKFIVIFAAVVITLLGIFLLIPKEKSLDFNGVVVRKIPGNSIVVEKDLTAGDRIKQLYEKDQLFVFEGTFIANVKQENQAWQQAGNKAREELATFLGAEIKSNSKLTEELGKFFNNSSYSQGVNVVVNNYVASSKIIAKWKIPQGRNIFEYHVLVYYDPEFFENTIQDFIKSEEKREKNIQYSLSEGVRKSLLDYNVFLRYVFEPNFRDFIMYLFTFNDGKFIYFKKLEKQDTDTALFRKIRESVEKESIDVFRLIVKDGKVVYYDSKTKSFNEKFGKEIAKIYANQLIEKVPRFGYGMYNLAFFRINLHRKIYVLVLIKPVR</sequence>
<evidence type="ECO:0000313" key="2">
    <source>
        <dbReference type="EMBL" id="QTA37262.1"/>
    </source>
</evidence>
<keyword evidence="1" id="KW-0812">Transmembrane</keyword>
<gene>
    <name evidence="2" type="ORF">JYK00_05825</name>
</gene>
<organism evidence="2 3">
    <name type="scientific">Thermosipho ferrireducens</name>
    <dbReference type="NCBI Taxonomy" id="2571116"/>
    <lineage>
        <taxon>Bacteria</taxon>
        <taxon>Thermotogati</taxon>
        <taxon>Thermotogota</taxon>
        <taxon>Thermotogae</taxon>
        <taxon>Thermotogales</taxon>
        <taxon>Fervidobacteriaceae</taxon>
        <taxon>Thermosipho</taxon>
    </lineage>
</organism>
<evidence type="ECO:0000256" key="1">
    <source>
        <dbReference type="SAM" id="Phobius"/>
    </source>
</evidence>
<feature type="transmembrane region" description="Helical" evidence="1">
    <location>
        <begin position="7"/>
        <end position="26"/>
    </location>
</feature>
<evidence type="ECO:0000313" key="3">
    <source>
        <dbReference type="Proteomes" id="UP000671862"/>
    </source>
</evidence>
<keyword evidence="3" id="KW-1185">Reference proteome</keyword>
<keyword evidence="1" id="KW-0472">Membrane</keyword>
<dbReference type="Proteomes" id="UP000671862">
    <property type="component" value="Chromosome"/>
</dbReference>
<keyword evidence="1" id="KW-1133">Transmembrane helix</keyword>
<dbReference type="RefSeq" id="WP_207565987.1">
    <property type="nucleotide sequence ID" value="NZ_CP071446.1"/>
</dbReference>